<evidence type="ECO:0000256" key="3">
    <source>
        <dbReference type="ARBA" id="ARBA00022490"/>
    </source>
</evidence>
<dbReference type="GO" id="GO:0005737">
    <property type="term" value="C:cytoplasm"/>
    <property type="evidence" value="ECO:0007669"/>
    <property type="project" value="UniProtKB-SubCell"/>
</dbReference>
<comment type="subcellular location">
    <subcellularLocation>
        <location evidence="1">Cytoplasm</location>
    </subcellularLocation>
</comment>
<dbReference type="Pfam" id="PF00780">
    <property type="entry name" value="CNH"/>
    <property type="match status" value="1"/>
</dbReference>
<dbReference type="InterPro" id="IPR001180">
    <property type="entry name" value="CNH_dom"/>
</dbReference>
<gene>
    <name evidence="6" type="ORF">Agabi119p4_7966</name>
</gene>
<evidence type="ECO:0000256" key="4">
    <source>
        <dbReference type="ARBA" id="ARBA00022927"/>
    </source>
</evidence>
<dbReference type="PANTHER" id="PTHR12894">
    <property type="entry name" value="CNH DOMAIN CONTAINING"/>
    <property type="match status" value="1"/>
</dbReference>
<dbReference type="Proteomes" id="UP000629468">
    <property type="component" value="Unassembled WGS sequence"/>
</dbReference>
<proteinExistence type="predicted"/>
<dbReference type="PANTHER" id="PTHR12894:SF27">
    <property type="entry name" value="TRANSFORMING GROWTH FACTOR-BETA RECEPTOR-ASSOCIATED PROTEIN 1"/>
    <property type="match status" value="1"/>
</dbReference>
<sequence>MQFTLQHVIHAQHISAAQGLGSEIIVGCTDGQLTRFVLEQQAYIAQTTVTIPSEKPIDDLVVLPSLSRLLVQADHQIYFYTLPFLDLVNIKPIRNVLTFAVDHRHLQRPPVLVNEPVEFSVIKRTGIAMFSLRNDKLWYQKEIPLPQGSPLALTARRTGHHLCFADNEYYNMVDLDQASLFQLLPLRQILDPTPWKVEPIVTVIGENEFLITSWTGSSALGVFITGDGDPVRGTLEWAGYPKAVCLDYPYITSLLPNDAIEVHSVETQTIEQVLEPGPNAERLALLPSLHGFLVPLSHRSDKMRKIKMDVG</sequence>
<dbReference type="GO" id="GO:0016020">
    <property type="term" value="C:membrane"/>
    <property type="evidence" value="ECO:0007669"/>
    <property type="project" value="TreeGrafter"/>
</dbReference>
<evidence type="ECO:0000256" key="1">
    <source>
        <dbReference type="ARBA" id="ARBA00004496"/>
    </source>
</evidence>
<accession>A0A8H7C6A1</accession>
<evidence type="ECO:0000256" key="2">
    <source>
        <dbReference type="ARBA" id="ARBA00022448"/>
    </source>
</evidence>
<feature type="domain" description="CNH" evidence="5">
    <location>
        <begin position="11"/>
        <end position="290"/>
    </location>
</feature>
<keyword evidence="4" id="KW-0653">Protein transport</keyword>
<comment type="caution">
    <text evidence="6">The sequence shown here is derived from an EMBL/GenBank/DDBJ whole genome shotgun (WGS) entry which is preliminary data.</text>
</comment>
<dbReference type="AlphaFoldDB" id="A0A8H7C6A1"/>
<protein>
    <recommendedName>
        <fullName evidence="5">CNH domain-containing protein</fullName>
    </recommendedName>
</protein>
<dbReference type="InterPro" id="IPR032914">
    <property type="entry name" value="Vam6/VPS39/TRAP1"/>
</dbReference>
<dbReference type="GO" id="GO:0015031">
    <property type="term" value="P:protein transport"/>
    <property type="evidence" value="ECO:0007669"/>
    <property type="project" value="UniProtKB-KW"/>
</dbReference>
<evidence type="ECO:0000313" key="6">
    <source>
        <dbReference type="EMBL" id="KAF7763429.1"/>
    </source>
</evidence>
<keyword evidence="2" id="KW-0813">Transport</keyword>
<dbReference type="GO" id="GO:0006914">
    <property type="term" value="P:autophagy"/>
    <property type="evidence" value="ECO:0007669"/>
    <property type="project" value="TreeGrafter"/>
</dbReference>
<dbReference type="PROSITE" id="PS50219">
    <property type="entry name" value="CNH"/>
    <property type="match status" value="1"/>
</dbReference>
<keyword evidence="3" id="KW-0963">Cytoplasm</keyword>
<reference evidence="6 7" key="1">
    <citation type="journal article" name="Sci. Rep.">
        <title>Telomere-to-telomere assembled and centromere annotated genomes of the two main subspecies of the button mushroom Agaricus bisporus reveal especially polymorphic chromosome ends.</title>
        <authorList>
            <person name="Sonnenberg A.S.M."/>
            <person name="Sedaghat-Telgerd N."/>
            <person name="Lavrijssen B."/>
            <person name="Ohm R.A."/>
            <person name="Hendrickx P.M."/>
            <person name="Scholtmeijer K."/>
            <person name="Baars J.J.P."/>
            <person name="van Peer A."/>
        </authorList>
    </citation>
    <scope>NUCLEOTIDE SEQUENCE [LARGE SCALE GENOMIC DNA]</scope>
    <source>
        <strain evidence="6 7">H119_p4</strain>
    </source>
</reference>
<name>A0A8H7C6A1_AGABI</name>
<evidence type="ECO:0000259" key="5">
    <source>
        <dbReference type="PROSITE" id="PS50219"/>
    </source>
</evidence>
<organism evidence="6 7">
    <name type="scientific">Agaricus bisporus var. burnettii</name>
    <dbReference type="NCBI Taxonomy" id="192524"/>
    <lineage>
        <taxon>Eukaryota</taxon>
        <taxon>Fungi</taxon>
        <taxon>Dikarya</taxon>
        <taxon>Basidiomycota</taxon>
        <taxon>Agaricomycotina</taxon>
        <taxon>Agaricomycetes</taxon>
        <taxon>Agaricomycetidae</taxon>
        <taxon>Agaricales</taxon>
        <taxon>Agaricineae</taxon>
        <taxon>Agaricaceae</taxon>
        <taxon>Agaricus</taxon>
    </lineage>
</organism>
<dbReference type="GO" id="GO:0034058">
    <property type="term" value="P:endosomal vesicle fusion"/>
    <property type="evidence" value="ECO:0007669"/>
    <property type="project" value="TreeGrafter"/>
</dbReference>
<dbReference type="EMBL" id="JABXXO010000011">
    <property type="protein sequence ID" value="KAF7763429.1"/>
    <property type="molecule type" value="Genomic_DNA"/>
</dbReference>
<evidence type="ECO:0000313" key="7">
    <source>
        <dbReference type="Proteomes" id="UP000629468"/>
    </source>
</evidence>